<proteinExistence type="inferred from homology"/>
<dbReference type="RefSeq" id="WP_258215582.1">
    <property type="nucleotide sequence ID" value="NZ_JANQBD010000017.1"/>
</dbReference>
<keyword evidence="5" id="KW-0472">Membrane</keyword>
<keyword evidence="7" id="KW-0449">Lipoprotein</keyword>
<dbReference type="Proteomes" id="UP001300012">
    <property type="component" value="Unassembled WGS sequence"/>
</dbReference>
<protein>
    <submittedName>
        <fullName evidence="11">Ger(X)C family spore germination protein</fullName>
    </submittedName>
</protein>
<feature type="domain" description="Spore germination protein N-terminal" evidence="10">
    <location>
        <begin position="22"/>
        <end position="199"/>
    </location>
</feature>
<evidence type="ECO:0000256" key="1">
    <source>
        <dbReference type="ARBA" id="ARBA00004635"/>
    </source>
</evidence>
<sequence>MKLWTKLILICITLLPLSGCWDSKSIQNLAYVTALGLDFKDNEVKVYVQVLNFSNVAKSENFEIGKNVPVWIGRGVGKTITEAMTSIYATSQLKVYWGHVKAIVCSEEILKQKETLRQAYDAINRYREVRYNVLLYGTKHPLTEIFTQKSIFKLSPLDTILDTPEDTFSQRSFIPPQYGYKIISEINELGRTPMLPSISVTKDVWSEDEKETPMFLIDGAYLINEQLIAHWYSEDDLKGVRWLQKKMKRSLINIPDNKNPDASLIMVKPHHSIQYYFENNELRFKVNIKASAYVDEMVSNITVNTMKKQAEAVVSNEVISTYQKGLPLQMDTLNLLGELYRKDSGKWFELQKENKLVLKKETLGKVEVHVDIMHTGKYKGKVHS</sequence>
<dbReference type="Gene3D" id="3.30.300.210">
    <property type="entry name" value="Nutrient germinant receptor protein C, domain 3"/>
    <property type="match status" value="1"/>
</dbReference>
<feature type="signal peptide" evidence="8">
    <location>
        <begin position="1"/>
        <end position="21"/>
    </location>
</feature>
<dbReference type="InterPro" id="IPR046953">
    <property type="entry name" value="Spore_GerAC-like_C"/>
</dbReference>
<accession>A0ABT1YLH7</accession>
<evidence type="ECO:0000313" key="11">
    <source>
        <dbReference type="EMBL" id="MCR8634014.1"/>
    </source>
</evidence>
<gene>
    <name evidence="11" type="ORF">NV381_22765</name>
</gene>
<dbReference type="InterPro" id="IPR038501">
    <property type="entry name" value="Spore_GerAC_C_sf"/>
</dbReference>
<keyword evidence="3" id="KW-0309">Germination</keyword>
<evidence type="ECO:0000313" key="12">
    <source>
        <dbReference type="Proteomes" id="UP001300012"/>
    </source>
</evidence>
<comment type="subcellular location">
    <subcellularLocation>
        <location evidence="1">Membrane</location>
        <topology evidence="1">Lipid-anchor</topology>
    </subcellularLocation>
</comment>
<feature type="chain" id="PRO_5045720728" evidence="8">
    <location>
        <begin position="22"/>
        <end position="384"/>
    </location>
</feature>
<evidence type="ECO:0000256" key="3">
    <source>
        <dbReference type="ARBA" id="ARBA00022544"/>
    </source>
</evidence>
<dbReference type="Pfam" id="PF25198">
    <property type="entry name" value="Spore_GerAC_N"/>
    <property type="match status" value="1"/>
</dbReference>
<dbReference type="EMBL" id="JANQBD010000017">
    <property type="protein sequence ID" value="MCR8634014.1"/>
    <property type="molecule type" value="Genomic_DNA"/>
</dbReference>
<dbReference type="InterPro" id="IPR008844">
    <property type="entry name" value="Spore_GerAC-like"/>
</dbReference>
<comment type="similarity">
    <text evidence="2">Belongs to the GerABKC lipoprotein family.</text>
</comment>
<feature type="domain" description="Spore germination GerAC-like C-terminal" evidence="9">
    <location>
        <begin position="219"/>
        <end position="376"/>
    </location>
</feature>
<evidence type="ECO:0000259" key="10">
    <source>
        <dbReference type="Pfam" id="PF25198"/>
    </source>
</evidence>
<evidence type="ECO:0000256" key="7">
    <source>
        <dbReference type="ARBA" id="ARBA00023288"/>
    </source>
</evidence>
<evidence type="ECO:0000259" key="9">
    <source>
        <dbReference type="Pfam" id="PF05504"/>
    </source>
</evidence>
<keyword evidence="6" id="KW-0564">Palmitate</keyword>
<evidence type="ECO:0000256" key="8">
    <source>
        <dbReference type="SAM" id="SignalP"/>
    </source>
</evidence>
<organism evidence="11 12">
    <name type="scientific">Paenibacillus radicis</name>
    <name type="common">ex Xue et al. 2023</name>
    <dbReference type="NCBI Taxonomy" id="2972489"/>
    <lineage>
        <taxon>Bacteria</taxon>
        <taxon>Bacillati</taxon>
        <taxon>Bacillota</taxon>
        <taxon>Bacilli</taxon>
        <taxon>Bacillales</taxon>
        <taxon>Paenibacillaceae</taxon>
        <taxon>Paenibacillus</taxon>
    </lineage>
</organism>
<reference evidence="11 12" key="1">
    <citation type="submission" date="2022-08" db="EMBL/GenBank/DDBJ databases">
        <title>Paenibacillus endoradicis sp. nov., Paenibacillus radicibacter sp. nov and Paenibacillus pararadicis sp. nov., three cold-adapted plant growth-promoting bacteria isolated from root of Larix gmelinii in Great Khingan.</title>
        <authorList>
            <person name="Xue H."/>
        </authorList>
    </citation>
    <scope>NUCLEOTIDE SEQUENCE [LARGE SCALE GENOMIC DNA]</scope>
    <source>
        <strain evidence="11 12">N5-1-1-5</strain>
    </source>
</reference>
<dbReference type="InterPro" id="IPR057336">
    <property type="entry name" value="GerAC_N"/>
</dbReference>
<evidence type="ECO:0000256" key="2">
    <source>
        <dbReference type="ARBA" id="ARBA00007886"/>
    </source>
</evidence>
<dbReference type="NCBIfam" id="TIGR02887">
    <property type="entry name" value="spore_ger_x_C"/>
    <property type="match status" value="1"/>
</dbReference>
<name>A0ABT1YLH7_9BACL</name>
<dbReference type="PANTHER" id="PTHR35789">
    <property type="entry name" value="SPORE GERMINATION PROTEIN B3"/>
    <property type="match status" value="1"/>
</dbReference>
<keyword evidence="12" id="KW-1185">Reference proteome</keyword>
<dbReference type="Pfam" id="PF05504">
    <property type="entry name" value="Spore_GerAC"/>
    <property type="match status" value="1"/>
</dbReference>
<evidence type="ECO:0000256" key="6">
    <source>
        <dbReference type="ARBA" id="ARBA00023139"/>
    </source>
</evidence>
<comment type="caution">
    <text evidence="11">The sequence shown here is derived from an EMBL/GenBank/DDBJ whole genome shotgun (WGS) entry which is preliminary data.</text>
</comment>
<evidence type="ECO:0000256" key="5">
    <source>
        <dbReference type="ARBA" id="ARBA00023136"/>
    </source>
</evidence>
<keyword evidence="4 8" id="KW-0732">Signal</keyword>
<evidence type="ECO:0000256" key="4">
    <source>
        <dbReference type="ARBA" id="ARBA00022729"/>
    </source>
</evidence>
<dbReference type="PANTHER" id="PTHR35789:SF1">
    <property type="entry name" value="SPORE GERMINATION PROTEIN B3"/>
    <property type="match status" value="1"/>
</dbReference>